<organism evidence="1 2">
    <name type="scientific">Melia azedarach</name>
    <name type="common">Chinaberry tree</name>
    <dbReference type="NCBI Taxonomy" id="155640"/>
    <lineage>
        <taxon>Eukaryota</taxon>
        <taxon>Viridiplantae</taxon>
        <taxon>Streptophyta</taxon>
        <taxon>Embryophyta</taxon>
        <taxon>Tracheophyta</taxon>
        <taxon>Spermatophyta</taxon>
        <taxon>Magnoliopsida</taxon>
        <taxon>eudicotyledons</taxon>
        <taxon>Gunneridae</taxon>
        <taxon>Pentapetalae</taxon>
        <taxon>rosids</taxon>
        <taxon>malvids</taxon>
        <taxon>Sapindales</taxon>
        <taxon>Meliaceae</taxon>
        <taxon>Melia</taxon>
    </lineage>
</organism>
<evidence type="ECO:0000313" key="2">
    <source>
        <dbReference type="Proteomes" id="UP001164539"/>
    </source>
</evidence>
<name>A0ACC1XF31_MELAZ</name>
<reference evidence="1 2" key="1">
    <citation type="journal article" date="2023" name="Science">
        <title>Complex scaffold remodeling in plant triterpene biosynthesis.</title>
        <authorList>
            <person name="De La Pena R."/>
            <person name="Hodgson H."/>
            <person name="Liu J.C."/>
            <person name="Stephenson M.J."/>
            <person name="Martin A.C."/>
            <person name="Owen C."/>
            <person name="Harkess A."/>
            <person name="Leebens-Mack J."/>
            <person name="Jimenez L.E."/>
            <person name="Osbourn A."/>
            <person name="Sattely E.S."/>
        </authorList>
    </citation>
    <scope>NUCLEOTIDE SEQUENCE [LARGE SCALE GENOMIC DNA]</scope>
    <source>
        <strain evidence="2">cv. JPN11</strain>
        <tissue evidence="1">Leaf</tissue>
    </source>
</reference>
<gene>
    <name evidence="1" type="ORF">OWV82_016213</name>
</gene>
<protein>
    <submittedName>
        <fullName evidence="1">DUF3531 domain-containing protein</fullName>
    </submittedName>
</protein>
<evidence type="ECO:0000313" key="1">
    <source>
        <dbReference type="EMBL" id="KAJ4709974.1"/>
    </source>
</evidence>
<proteinExistence type="predicted"/>
<comment type="caution">
    <text evidence="1">The sequence shown here is derived from an EMBL/GenBank/DDBJ whole genome shotgun (WGS) entry which is preliminary data.</text>
</comment>
<accession>A0ACC1XF31</accession>
<sequence length="320" mass="36810">MEAVKMRDFSKKTQTHFHLLNQLSNLSILQRNHFSFSNSLTVFPINKNYNFPLIKTVPRLRPIHAAAAATNDGDNSERNEVVAKGSGTTARGRRLLKVREEKRKREYDRLHKYPSWAKVLEDACKDDEEMRAVLGDSIGNPELMRKRVEERVRRKGRNFNKSKTGSVLAFKVSFRDFNPLDSYIWFELYGSPSDRDVDLIGSVIQSWYVMGRLGAFNSSNLQLANSSMDYDPLYDAEKGFTVMPSSFHDISEVEFQDNWGRVWVDLGTCDFFAVDVLLNCLTVLSSEYLGIQQVVFGGRRMGDWEEGMTSPEFGYKYFKI</sequence>
<dbReference type="Proteomes" id="UP001164539">
    <property type="component" value="Chromosome 9"/>
</dbReference>
<keyword evidence="2" id="KW-1185">Reference proteome</keyword>
<dbReference type="EMBL" id="CM051402">
    <property type="protein sequence ID" value="KAJ4709974.1"/>
    <property type="molecule type" value="Genomic_DNA"/>
</dbReference>